<dbReference type="InterPro" id="IPR032274">
    <property type="entry name" value="DUF4835"/>
</dbReference>
<dbReference type="Pfam" id="PF16119">
    <property type="entry name" value="DUF4835"/>
    <property type="match status" value="1"/>
</dbReference>
<dbReference type="RefSeq" id="WP_119059105.1">
    <property type="nucleotide sequence ID" value="NZ_UNSC01000002.1"/>
</dbReference>
<evidence type="ECO:0000313" key="2">
    <source>
        <dbReference type="Proteomes" id="UP000262142"/>
    </source>
</evidence>
<evidence type="ECO:0000313" key="1">
    <source>
        <dbReference type="EMBL" id="SZD71643.1"/>
    </source>
</evidence>
<sequence length="301" mass="35109">MKPIFLILLFFLSLKNFSQEILAEVNVDYSQIQTSKRSSFVELQKSLENFINTTQWTKRNLKAFERIQVSFSLIITEQIQNNTYKAQLLVQSRRPVYHSDYFSPIVNLTDNDFTFKYIDFQPLIFNQRKFSGTNLTDVIAFYIYYILGADADTFRQNGGKEWYEMAQQITNNSQNQDFSGWSRTDGIRNRFTLVNSTLASQNTPIRLMMYQYHRKGLDIMHENQISAKKNIGNALLSLDKLIFSNNYTQNYFLDNVLQAKNNEIAQIFSGGEPAVFPIGDLRNLLHKIAPNYSDSWEKLNK</sequence>
<name>A0A383TXZ4_9FLAO</name>
<keyword evidence="2" id="KW-1185">Reference proteome</keyword>
<dbReference type="Proteomes" id="UP000262142">
    <property type="component" value="Unassembled WGS sequence"/>
</dbReference>
<evidence type="ECO:0008006" key="3">
    <source>
        <dbReference type="Google" id="ProtNLM"/>
    </source>
</evidence>
<dbReference type="EMBL" id="UNSC01000002">
    <property type="protein sequence ID" value="SZD71643.1"/>
    <property type="molecule type" value="Genomic_DNA"/>
</dbReference>
<proteinExistence type="predicted"/>
<dbReference type="AlphaFoldDB" id="A0A383TXZ4"/>
<dbReference type="OrthoDB" id="9773381at2"/>
<organism evidence="1 2">
    <name type="scientific">Candidatus Ornithobacterium hominis</name>
    <dbReference type="NCBI Taxonomy" id="2497989"/>
    <lineage>
        <taxon>Bacteria</taxon>
        <taxon>Pseudomonadati</taxon>
        <taxon>Bacteroidota</taxon>
        <taxon>Flavobacteriia</taxon>
        <taxon>Flavobacteriales</taxon>
        <taxon>Weeksellaceae</taxon>
        <taxon>Ornithobacterium</taxon>
    </lineage>
</organism>
<reference evidence="1 2" key="1">
    <citation type="submission" date="2018-09" db="EMBL/GenBank/DDBJ databases">
        <authorList>
            <consortium name="Pathogen Informatics"/>
        </authorList>
    </citation>
    <scope>NUCLEOTIDE SEQUENCE [LARGE SCALE GENOMIC DNA]</scope>
    <source>
        <strain evidence="1 2">OH-22767</strain>
    </source>
</reference>
<accession>A0A383TXZ4</accession>
<gene>
    <name evidence="1" type="ORF">SAMEA104719789_00683</name>
</gene>
<protein>
    <recommendedName>
        <fullName evidence="3">DUF4835 domain-containing protein</fullName>
    </recommendedName>
</protein>